<dbReference type="Gene3D" id="3.30.10.10">
    <property type="entry name" value="Trypsin Inhibitor V, subunit A"/>
    <property type="match status" value="1"/>
</dbReference>
<gene>
    <name evidence="1" type="ORF">GJV18_14505</name>
</gene>
<reference evidence="1 2" key="1">
    <citation type="submission" date="2019-11" db="EMBL/GenBank/DDBJ databases">
        <title>Pseudomonas flavidum sp. nov., isolated from Baiyang Lake.</title>
        <authorList>
            <person name="Zhao Y."/>
        </authorList>
    </citation>
    <scope>NUCLEOTIDE SEQUENCE [LARGE SCALE GENOMIC DNA]</scope>
    <source>
        <strain evidence="2">R-22-3 w-18</strain>
    </source>
</reference>
<accession>A0A6I4KXM7</accession>
<dbReference type="RefSeq" id="WP_160346809.1">
    <property type="nucleotide sequence ID" value="NZ_WKJZ01000002.1"/>
</dbReference>
<dbReference type="Proteomes" id="UP000429555">
    <property type="component" value="Unassembled WGS sequence"/>
</dbReference>
<comment type="caution">
    <text evidence="1">The sequence shown here is derived from an EMBL/GenBank/DDBJ whole genome shotgun (WGS) entry which is preliminary data.</text>
</comment>
<evidence type="ECO:0000313" key="2">
    <source>
        <dbReference type="Proteomes" id="UP000429555"/>
    </source>
</evidence>
<name>A0A6I4KXM7_9PSED</name>
<dbReference type="AlphaFoldDB" id="A0A6I4KXM7"/>
<dbReference type="EMBL" id="WKJZ01000002">
    <property type="protein sequence ID" value="MVW76528.1"/>
    <property type="molecule type" value="Genomic_DNA"/>
</dbReference>
<dbReference type="InterPro" id="IPR021719">
    <property type="entry name" value="Prot_inh_I78"/>
</dbReference>
<organism evidence="1 2">
    <name type="scientific">Pseudomonas xionganensis</name>
    <dbReference type="NCBI Taxonomy" id="2654845"/>
    <lineage>
        <taxon>Bacteria</taxon>
        <taxon>Pseudomonadati</taxon>
        <taxon>Pseudomonadota</taxon>
        <taxon>Gammaproteobacteria</taxon>
        <taxon>Pseudomonadales</taxon>
        <taxon>Pseudomonadaceae</taxon>
        <taxon>Pseudomonas</taxon>
    </lineage>
</organism>
<dbReference type="PANTHER" id="PTHR39600:SF1">
    <property type="entry name" value="PEPTIDASE INHIBITOR I78 FAMILY PROTEIN"/>
    <property type="match status" value="1"/>
</dbReference>
<keyword evidence="2" id="KW-1185">Reference proteome</keyword>
<sequence length="98" mass="10452">MLKLSLALLTTALLVGCAGSPPGSQGAVDAERSCDASTVQQARGQLLSRELVEQLQQQAGAKLVRVLAPHEAATLEYNPQRLNIDIDDAEVIERLRCG</sequence>
<dbReference type="PROSITE" id="PS51257">
    <property type="entry name" value="PROKAR_LIPOPROTEIN"/>
    <property type="match status" value="1"/>
</dbReference>
<protein>
    <submittedName>
        <fullName evidence="1">Peptidase inhibitor I78 family protein</fullName>
    </submittedName>
</protein>
<dbReference type="Pfam" id="PF11720">
    <property type="entry name" value="Inhibitor_I78"/>
    <property type="match status" value="1"/>
</dbReference>
<evidence type="ECO:0000313" key="1">
    <source>
        <dbReference type="EMBL" id="MVW76528.1"/>
    </source>
</evidence>
<proteinExistence type="predicted"/>
<dbReference type="PANTHER" id="PTHR39600">
    <property type="entry name" value="PEPTIDASE INHIBITOR I78 FAMILY PROTEIN"/>
    <property type="match status" value="1"/>
</dbReference>